<accession>A0A5B8U6G3</accession>
<evidence type="ECO:0000259" key="3">
    <source>
        <dbReference type="PROSITE" id="PS50006"/>
    </source>
</evidence>
<proteinExistence type="predicted"/>
<dbReference type="InterPro" id="IPR008984">
    <property type="entry name" value="SMAD_FHA_dom_sf"/>
</dbReference>
<evidence type="ECO:0000256" key="1">
    <source>
        <dbReference type="ARBA" id="ARBA00022553"/>
    </source>
</evidence>
<dbReference type="CDD" id="cd00060">
    <property type="entry name" value="FHA"/>
    <property type="match status" value="1"/>
</dbReference>
<dbReference type="AlphaFoldDB" id="A0A5B8U6G3"/>
<dbReference type="EMBL" id="CP042430">
    <property type="protein sequence ID" value="QEC48683.1"/>
    <property type="molecule type" value="Genomic_DNA"/>
</dbReference>
<dbReference type="InterPro" id="IPR012551">
    <property type="entry name" value="DUF1707_SHOCT-like"/>
</dbReference>
<protein>
    <submittedName>
        <fullName evidence="4">FHA domain-containing protein</fullName>
    </submittedName>
</protein>
<reference evidence="4 5" key="1">
    <citation type="journal article" date="2018" name="J. Microbiol.">
        <title>Baekduia soli gen. nov., sp. nov., a novel bacterium isolated from the soil of Baekdu Mountain and proposal of a novel family name, Baekduiaceae fam. nov.</title>
        <authorList>
            <person name="An D.S."/>
            <person name="Siddiqi M.Z."/>
            <person name="Kim K.H."/>
            <person name="Yu H.S."/>
            <person name="Im W.T."/>
        </authorList>
    </citation>
    <scope>NUCLEOTIDE SEQUENCE [LARGE SCALE GENOMIC DNA]</scope>
    <source>
        <strain evidence="4 5">BR7-21</strain>
    </source>
</reference>
<name>A0A5B8U6G3_9ACTN</name>
<feature type="compositionally biased region" description="Basic and acidic residues" evidence="2">
    <location>
        <begin position="41"/>
        <end position="51"/>
    </location>
</feature>
<evidence type="ECO:0000313" key="4">
    <source>
        <dbReference type="EMBL" id="QEC48683.1"/>
    </source>
</evidence>
<keyword evidence="1" id="KW-0597">Phosphoprotein</keyword>
<gene>
    <name evidence="4" type="ORF">FSW04_14620</name>
</gene>
<keyword evidence="5" id="KW-1185">Reference proteome</keyword>
<dbReference type="InterPro" id="IPR050923">
    <property type="entry name" value="Cell_Proc_Reg/RNA_Proc"/>
</dbReference>
<dbReference type="InterPro" id="IPR000253">
    <property type="entry name" value="FHA_dom"/>
</dbReference>
<dbReference type="KEGG" id="bsol:FSW04_14620"/>
<dbReference type="SUPFAM" id="SSF49879">
    <property type="entry name" value="SMAD/FHA domain"/>
    <property type="match status" value="1"/>
</dbReference>
<feature type="region of interest" description="Disordered" evidence="2">
    <location>
        <begin position="34"/>
        <end position="87"/>
    </location>
</feature>
<dbReference type="Proteomes" id="UP000321805">
    <property type="component" value="Chromosome"/>
</dbReference>
<sequence>MVAGHDGVAQALEVLGREALAQAAEVVTGIGGHDVRRRYGRPRDRTARVRNDPAAGSSRSAHAARRRLVPPPPESHDPPVRVGDRERRRAQDRLRHAYLRGELGTQTFETRLGAALAARVADDLRELSADLPCRAAHLRVALRRRRRDGRPVLVAPAVVPGRVLVLGRSRTCDVRFVEASVSRCHAELRRTAAGWLLVDRSSSNGTFVNGVRVARARVRDGDEIRLGEAGIVLRT</sequence>
<dbReference type="SMART" id="SM00240">
    <property type="entry name" value="FHA"/>
    <property type="match status" value="1"/>
</dbReference>
<dbReference type="Gene3D" id="2.60.200.20">
    <property type="match status" value="1"/>
</dbReference>
<organism evidence="4 5">
    <name type="scientific">Baekduia soli</name>
    <dbReference type="NCBI Taxonomy" id="496014"/>
    <lineage>
        <taxon>Bacteria</taxon>
        <taxon>Bacillati</taxon>
        <taxon>Actinomycetota</taxon>
        <taxon>Thermoleophilia</taxon>
        <taxon>Solirubrobacterales</taxon>
        <taxon>Baekduiaceae</taxon>
        <taxon>Baekduia</taxon>
    </lineage>
</organism>
<dbReference type="Pfam" id="PF08044">
    <property type="entry name" value="DUF1707"/>
    <property type="match status" value="1"/>
</dbReference>
<dbReference type="Pfam" id="PF00498">
    <property type="entry name" value="FHA"/>
    <property type="match status" value="1"/>
</dbReference>
<feature type="compositionally biased region" description="Basic and acidic residues" evidence="2">
    <location>
        <begin position="74"/>
        <end position="87"/>
    </location>
</feature>
<dbReference type="OrthoDB" id="277520at2"/>
<evidence type="ECO:0000256" key="2">
    <source>
        <dbReference type="SAM" id="MobiDB-lite"/>
    </source>
</evidence>
<evidence type="ECO:0000313" key="5">
    <source>
        <dbReference type="Proteomes" id="UP000321805"/>
    </source>
</evidence>
<dbReference type="PANTHER" id="PTHR23308">
    <property type="entry name" value="NUCLEAR INHIBITOR OF PROTEIN PHOSPHATASE-1"/>
    <property type="match status" value="1"/>
</dbReference>
<feature type="domain" description="FHA" evidence="3">
    <location>
        <begin position="164"/>
        <end position="213"/>
    </location>
</feature>
<dbReference type="PROSITE" id="PS50006">
    <property type="entry name" value="FHA_DOMAIN"/>
    <property type="match status" value="1"/>
</dbReference>